<evidence type="ECO:0000313" key="3">
    <source>
        <dbReference type="Proteomes" id="UP000001449"/>
    </source>
</evidence>
<reference evidence="2 3" key="2">
    <citation type="journal article" date="2008" name="Nature">
        <title>The Phaeodactylum genome reveals the evolutionary history of diatom genomes.</title>
        <authorList>
            <person name="Bowler C."/>
            <person name="Allen A.E."/>
            <person name="Badger J.H."/>
            <person name="Grimwood J."/>
            <person name="Jabbari K."/>
            <person name="Kuo A."/>
            <person name="Maheswari U."/>
            <person name="Martens C."/>
            <person name="Maumus F."/>
            <person name="Otillar R.P."/>
            <person name="Rayko E."/>
            <person name="Salamov A."/>
            <person name="Vandepoele K."/>
            <person name="Beszteri B."/>
            <person name="Gruber A."/>
            <person name="Heijde M."/>
            <person name="Katinka M."/>
            <person name="Mock T."/>
            <person name="Valentin K."/>
            <person name="Verret F."/>
            <person name="Berges J.A."/>
            <person name="Brownlee C."/>
            <person name="Cadoret J.P."/>
            <person name="Chiovitti A."/>
            <person name="Choi C.J."/>
            <person name="Coesel S."/>
            <person name="De Martino A."/>
            <person name="Detter J.C."/>
            <person name="Durkin C."/>
            <person name="Falciatore A."/>
            <person name="Fournet J."/>
            <person name="Haruta M."/>
            <person name="Huysman M.J."/>
            <person name="Jenkins B.D."/>
            <person name="Jiroutova K."/>
            <person name="Jorgensen R.E."/>
            <person name="Joubert Y."/>
            <person name="Kaplan A."/>
            <person name="Kroger N."/>
            <person name="Kroth P.G."/>
            <person name="La Roche J."/>
            <person name="Lindquist E."/>
            <person name="Lommer M."/>
            <person name="Martin-Jezequel V."/>
            <person name="Lopez P.J."/>
            <person name="Lucas S."/>
            <person name="Mangogna M."/>
            <person name="McGinnis K."/>
            <person name="Medlin L.K."/>
            <person name="Montsant A."/>
            <person name="Oudot-Le Secq M.P."/>
            <person name="Napoli C."/>
            <person name="Obornik M."/>
            <person name="Parker M.S."/>
            <person name="Petit J.L."/>
            <person name="Porcel B.M."/>
            <person name="Poulsen N."/>
            <person name="Robison M."/>
            <person name="Rychlewski L."/>
            <person name="Rynearson T.A."/>
            <person name="Schmutz J."/>
            <person name="Shapiro H."/>
            <person name="Siaut M."/>
            <person name="Stanley M."/>
            <person name="Sussman M.R."/>
            <person name="Taylor A.R."/>
            <person name="Vardi A."/>
            <person name="von Dassow P."/>
            <person name="Vyverman W."/>
            <person name="Willis A."/>
            <person name="Wyrwicz L.S."/>
            <person name="Rokhsar D.S."/>
            <person name="Weissenbach J."/>
            <person name="Armbrust E.V."/>
            <person name="Green B.R."/>
            <person name="Van de Peer Y."/>
            <person name="Grigoriev I.V."/>
        </authorList>
    </citation>
    <scope>NUCLEOTIDE SEQUENCE [LARGE SCALE GENOMIC DNA]</scope>
    <source>
        <strain evidence="2 3">CCMP1335</strain>
    </source>
</reference>
<dbReference type="InParanoid" id="B8CB36"/>
<feature type="region of interest" description="Disordered" evidence="1">
    <location>
        <begin position="1"/>
        <end position="27"/>
    </location>
</feature>
<dbReference type="Proteomes" id="UP000001449">
    <property type="component" value="Chromosome 13"/>
</dbReference>
<dbReference type="eggNOG" id="ENOG502TDGH">
    <property type="taxonomic scope" value="Eukaryota"/>
</dbReference>
<feature type="region of interest" description="Disordered" evidence="1">
    <location>
        <begin position="135"/>
        <end position="157"/>
    </location>
</feature>
<dbReference type="AlphaFoldDB" id="B8CB36"/>
<name>B8CB36_THAPS</name>
<accession>B8CB36</accession>
<sequence>MTTAAARGRRRPRSQTSSSAADIPSLSADQSSPAVTFYNRLLHQLHNNSHTIMCSSSAAPFVRRNQIKLVLPLLLLSAYLLLSFNTDARNEQSMTEYDYYAQQQQQQHRQLRANGRAAAAVLDRAEARRRREQREKRLQRQRMNGGGVGFDEERSDGGDRKLVQDTFGARTGVDYKRMAIIPRYTDRHHFDECVGLTISACQTLIDQHVSSHPLDFHNHTTLTLDIRKIRESSDVSYYKVVLRTNVLGDKVYGIFDDGVVFYPWPWTVGGQELAIGPWDCQTGGVYMSPEECCALIQEDVPMMDDGGHFLACFVEEPVGGPSNPEREDRAIVVTDGNGKVVRAPVAH</sequence>
<dbReference type="RefSeq" id="XP_002293513.1">
    <property type="nucleotide sequence ID" value="XM_002293477.1"/>
</dbReference>
<dbReference type="HOGENOM" id="CLU_800479_0_0_1"/>
<dbReference type="EMBL" id="CM000648">
    <property type="protein sequence ID" value="EED89249.1"/>
    <property type="molecule type" value="Genomic_DNA"/>
</dbReference>
<dbReference type="PaxDb" id="35128-Thaps24610"/>
<gene>
    <name evidence="2" type="ORF">THAPSDRAFT_24610</name>
</gene>
<evidence type="ECO:0000313" key="2">
    <source>
        <dbReference type="EMBL" id="EED89249.1"/>
    </source>
</evidence>
<evidence type="ECO:0000256" key="1">
    <source>
        <dbReference type="SAM" id="MobiDB-lite"/>
    </source>
</evidence>
<protein>
    <submittedName>
        <fullName evidence="2">Uncharacterized protein</fullName>
    </submittedName>
</protein>
<dbReference type="GeneID" id="7452989"/>
<dbReference type="KEGG" id="tps:THAPSDRAFT_24610"/>
<reference evidence="2 3" key="1">
    <citation type="journal article" date="2004" name="Science">
        <title>The genome of the diatom Thalassiosira pseudonana: ecology, evolution, and metabolism.</title>
        <authorList>
            <person name="Armbrust E.V."/>
            <person name="Berges J.A."/>
            <person name="Bowler C."/>
            <person name="Green B.R."/>
            <person name="Martinez D."/>
            <person name="Putnam N.H."/>
            <person name="Zhou S."/>
            <person name="Allen A.E."/>
            <person name="Apt K.E."/>
            <person name="Bechner M."/>
            <person name="Brzezinski M.A."/>
            <person name="Chaal B.K."/>
            <person name="Chiovitti A."/>
            <person name="Davis A.K."/>
            <person name="Demarest M.S."/>
            <person name="Detter J.C."/>
            <person name="Glavina T."/>
            <person name="Goodstein D."/>
            <person name="Hadi M.Z."/>
            <person name="Hellsten U."/>
            <person name="Hildebrand M."/>
            <person name="Jenkins B.D."/>
            <person name="Jurka J."/>
            <person name="Kapitonov V.V."/>
            <person name="Kroger N."/>
            <person name="Lau W.W."/>
            <person name="Lane T.W."/>
            <person name="Larimer F.W."/>
            <person name="Lippmeier J.C."/>
            <person name="Lucas S."/>
            <person name="Medina M."/>
            <person name="Montsant A."/>
            <person name="Obornik M."/>
            <person name="Parker M.S."/>
            <person name="Palenik B."/>
            <person name="Pazour G.J."/>
            <person name="Richardson P.M."/>
            <person name="Rynearson T.A."/>
            <person name="Saito M.A."/>
            <person name="Schwartz D.C."/>
            <person name="Thamatrakoln K."/>
            <person name="Valentin K."/>
            <person name="Vardi A."/>
            <person name="Wilkerson F.P."/>
            <person name="Rokhsar D.S."/>
        </authorList>
    </citation>
    <scope>NUCLEOTIDE SEQUENCE [LARGE SCALE GENOMIC DNA]</scope>
    <source>
        <strain evidence="2 3">CCMP1335</strain>
    </source>
</reference>
<keyword evidence="3" id="KW-1185">Reference proteome</keyword>
<organism evidence="2 3">
    <name type="scientific">Thalassiosira pseudonana</name>
    <name type="common">Marine diatom</name>
    <name type="synonym">Cyclotella nana</name>
    <dbReference type="NCBI Taxonomy" id="35128"/>
    <lineage>
        <taxon>Eukaryota</taxon>
        <taxon>Sar</taxon>
        <taxon>Stramenopiles</taxon>
        <taxon>Ochrophyta</taxon>
        <taxon>Bacillariophyta</taxon>
        <taxon>Coscinodiscophyceae</taxon>
        <taxon>Thalassiosirophycidae</taxon>
        <taxon>Thalassiosirales</taxon>
        <taxon>Thalassiosiraceae</taxon>
        <taxon>Thalassiosira</taxon>
    </lineage>
</organism>
<proteinExistence type="predicted"/>